<keyword evidence="3 14" id="KW-0813">Transport</keyword>
<evidence type="ECO:0000256" key="13">
    <source>
        <dbReference type="ARBA" id="ARBA00025830"/>
    </source>
</evidence>
<dbReference type="RefSeq" id="WP_024330905.1">
    <property type="nucleotide sequence ID" value="NZ_JASOXK010000008.1"/>
</dbReference>
<dbReference type="Gene3D" id="1.20.5.620">
    <property type="entry name" value="F1F0 ATP synthase subunit B, membrane domain"/>
    <property type="match status" value="1"/>
</dbReference>
<comment type="similarity">
    <text evidence="2 14 15">Belongs to the ATPase B chain family.</text>
</comment>
<evidence type="ECO:0000256" key="2">
    <source>
        <dbReference type="ARBA" id="ARBA00005513"/>
    </source>
</evidence>
<sequence length="186" mass="20737">MYSAVLQVAAEAQRNPLLPELFDIFWSAVVLIVVALVLGKFALPTFNKMVDERARKIEEGLKLAEEAKKQVADADQQARSELREARKEAQEIRDQARADGKDIVARAREEAKQEAERVLSTAKREIEAERQSAQLSLRTDVGLLASQLAEKIVGEQLTDRELSARVIDRFLDDLEANPAPEGAESK</sequence>
<evidence type="ECO:0000256" key="12">
    <source>
        <dbReference type="ARBA" id="ARBA00025198"/>
    </source>
</evidence>
<accession>A0A2I1IP27</accession>
<dbReference type="GO" id="GO:0046933">
    <property type="term" value="F:proton-transporting ATP synthase activity, rotational mechanism"/>
    <property type="evidence" value="ECO:0007669"/>
    <property type="project" value="UniProtKB-UniRule"/>
</dbReference>
<dbReference type="NCBIfam" id="TIGR01144">
    <property type="entry name" value="ATP_synt_b"/>
    <property type="match status" value="1"/>
</dbReference>
<protein>
    <recommendedName>
        <fullName evidence="14">ATP synthase subunit b</fullName>
    </recommendedName>
    <alternativeName>
        <fullName evidence="14">ATP synthase F(0) sector subunit b</fullName>
    </alternativeName>
    <alternativeName>
        <fullName evidence="14">ATPase subunit I</fullName>
    </alternativeName>
    <alternativeName>
        <fullName evidence="14">F-type ATPase subunit b</fullName>
        <shortName evidence="14">F-ATPase subunit b</shortName>
    </alternativeName>
</protein>
<dbReference type="GO" id="GO:0046961">
    <property type="term" value="F:proton-transporting ATPase activity, rotational mechanism"/>
    <property type="evidence" value="ECO:0007669"/>
    <property type="project" value="TreeGrafter"/>
</dbReference>
<dbReference type="GeneID" id="35867851"/>
<keyword evidence="11 14" id="KW-0066">ATP synthesis</keyword>
<dbReference type="Proteomes" id="UP000235122">
    <property type="component" value="Unassembled WGS sequence"/>
</dbReference>
<keyword evidence="6 14" id="KW-0812">Transmembrane</keyword>
<keyword evidence="5 14" id="KW-0138">CF(0)</keyword>
<evidence type="ECO:0000256" key="6">
    <source>
        <dbReference type="ARBA" id="ARBA00022692"/>
    </source>
</evidence>
<dbReference type="Pfam" id="PF00430">
    <property type="entry name" value="ATP-synt_B"/>
    <property type="match status" value="1"/>
</dbReference>
<proteinExistence type="inferred from homology"/>
<evidence type="ECO:0000256" key="9">
    <source>
        <dbReference type="ARBA" id="ARBA00023065"/>
    </source>
</evidence>
<evidence type="ECO:0000256" key="10">
    <source>
        <dbReference type="ARBA" id="ARBA00023136"/>
    </source>
</evidence>
<evidence type="ECO:0000256" key="7">
    <source>
        <dbReference type="ARBA" id="ARBA00022781"/>
    </source>
</evidence>
<dbReference type="EMBL" id="PKKO01000002">
    <property type="protein sequence ID" value="PKY72873.1"/>
    <property type="molecule type" value="Genomic_DNA"/>
</dbReference>
<dbReference type="AlphaFoldDB" id="A0A2I1IP27"/>
<keyword evidence="18" id="KW-1185">Reference proteome</keyword>
<dbReference type="NCBIfam" id="NF004412">
    <property type="entry name" value="PRK05759.1-3"/>
    <property type="match status" value="1"/>
</dbReference>
<feature type="transmembrane region" description="Helical" evidence="14">
    <location>
        <begin position="24"/>
        <end position="43"/>
    </location>
</feature>
<comment type="function">
    <text evidence="12 14">F(1)F(0) ATP synthase produces ATP from ADP in the presence of a proton or sodium gradient. F-type ATPases consist of two structural domains, F(1) containing the extramembraneous catalytic core and F(0) containing the membrane proton channel, linked together by a central stalk and a peripheral stalk. During catalysis, ATP synthesis in the catalytic domain of F(1) is coupled via a rotary mechanism of the central stalk subunits to proton translocation.</text>
</comment>
<keyword evidence="16" id="KW-0175">Coiled coil</keyword>
<keyword evidence="9 14" id="KW-0406">Ion transport</keyword>
<dbReference type="CDD" id="cd06503">
    <property type="entry name" value="ATP-synt_Fo_b"/>
    <property type="match status" value="1"/>
</dbReference>
<evidence type="ECO:0000256" key="3">
    <source>
        <dbReference type="ARBA" id="ARBA00022448"/>
    </source>
</evidence>
<evidence type="ECO:0000256" key="16">
    <source>
        <dbReference type="SAM" id="Coils"/>
    </source>
</evidence>
<dbReference type="HAMAP" id="MF_01398">
    <property type="entry name" value="ATP_synth_b_bprime"/>
    <property type="match status" value="1"/>
</dbReference>
<dbReference type="InterPro" id="IPR050059">
    <property type="entry name" value="ATP_synthase_B_chain"/>
</dbReference>
<evidence type="ECO:0000256" key="5">
    <source>
        <dbReference type="ARBA" id="ARBA00022547"/>
    </source>
</evidence>
<comment type="caution">
    <text evidence="17">The sequence shown here is derived from an EMBL/GenBank/DDBJ whole genome shotgun (WGS) entry which is preliminary data.</text>
</comment>
<keyword evidence="8 14" id="KW-1133">Transmembrane helix</keyword>
<evidence type="ECO:0000313" key="17">
    <source>
        <dbReference type="EMBL" id="PKY72873.1"/>
    </source>
</evidence>
<gene>
    <name evidence="14" type="primary">atpF</name>
    <name evidence="17" type="ORF">CYJ19_04340</name>
</gene>
<feature type="coiled-coil region" evidence="16">
    <location>
        <begin position="57"/>
        <end position="132"/>
    </location>
</feature>
<evidence type="ECO:0000256" key="8">
    <source>
        <dbReference type="ARBA" id="ARBA00022989"/>
    </source>
</evidence>
<keyword evidence="7 14" id="KW-0375">Hydrogen ion transport</keyword>
<name>A0A2I1IP27_9ACTO</name>
<evidence type="ECO:0000256" key="1">
    <source>
        <dbReference type="ARBA" id="ARBA00004162"/>
    </source>
</evidence>
<dbReference type="STRING" id="33007.HMPREF3198_01353"/>
<dbReference type="GO" id="GO:0005886">
    <property type="term" value="C:plasma membrane"/>
    <property type="evidence" value="ECO:0007669"/>
    <property type="project" value="UniProtKB-SubCell"/>
</dbReference>
<comment type="subunit">
    <text evidence="13 14">F-type ATPases have 2 components, F(1) - the catalytic core - and F(0) - the membrane proton channel. F(1) has five subunits: alpha(3), beta(3), gamma(1), delta(1), epsilon(1). F(0) has three main subunits: a(1), b(2) and c(10-14). The alpha and beta chains form an alternating ring which encloses part of the gamma chain. F(1) is attached to F(0) by a central stalk formed by the gamma and epsilon chains, while a peripheral stalk is formed by the delta and b chains.</text>
</comment>
<evidence type="ECO:0000256" key="14">
    <source>
        <dbReference type="HAMAP-Rule" id="MF_01398"/>
    </source>
</evidence>
<evidence type="ECO:0000256" key="4">
    <source>
        <dbReference type="ARBA" id="ARBA00022475"/>
    </source>
</evidence>
<dbReference type="PANTHER" id="PTHR33445">
    <property type="entry name" value="ATP SYNTHASE SUBUNIT B', CHLOROPLASTIC"/>
    <property type="match status" value="1"/>
</dbReference>
<dbReference type="InterPro" id="IPR002146">
    <property type="entry name" value="ATP_synth_b/b'su_bac/chlpt"/>
</dbReference>
<keyword evidence="4 14" id="KW-1003">Cell membrane</keyword>
<organism evidence="17 18">
    <name type="scientific">Winkia neuii</name>
    <dbReference type="NCBI Taxonomy" id="33007"/>
    <lineage>
        <taxon>Bacteria</taxon>
        <taxon>Bacillati</taxon>
        <taxon>Actinomycetota</taxon>
        <taxon>Actinomycetes</taxon>
        <taxon>Actinomycetales</taxon>
        <taxon>Actinomycetaceae</taxon>
        <taxon>Winkia</taxon>
    </lineage>
</organism>
<dbReference type="InterPro" id="IPR028987">
    <property type="entry name" value="ATP_synth_B-like_membr_sf"/>
</dbReference>
<keyword evidence="10 14" id="KW-0472">Membrane</keyword>
<evidence type="ECO:0000313" key="18">
    <source>
        <dbReference type="Proteomes" id="UP000235122"/>
    </source>
</evidence>
<comment type="function">
    <text evidence="14">Component of the F(0) channel, it forms part of the peripheral stalk, linking F(1) to F(0).</text>
</comment>
<comment type="subcellular location">
    <subcellularLocation>
        <location evidence="1 14">Cell membrane</location>
        <topology evidence="1 14">Single-pass membrane protein</topology>
    </subcellularLocation>
</comment>
<dbReference type="PANTHER" id="PTHR33445:SF1">
    <property type="entry name" value="ATP SYNTHASE SUBUNIT B"/>
    <property type="match status" value="1"/>
</dbReference>
<dbReference type="InterPro" id="IPR005864">
    <property type="entry name" value="ATP_synth_F0_bsu_bac"/>
</dbReference>
<dbReference type="GO" id="GO:0045259">
    <property type="term" value="C:proton-transporting ATP synthase complex"/>
    <property type="evidence" value="ECO:0007669"/>
    <property type="project" value="UniProtKB-KW"/>
</dbReference>
<reference evidence="17 18" key="1">
    <citation type="submission" date="2017-12" db="EMBL/GenBank/DDBJ databases">
        <title>Phylogenetic diversity of female urinary microbiome.</title>
        <authorList>
            <person name="Thomas-White K."/>
            <person name="Wolfe A.J."/>
        </authorList>
    </citation>
    <scope>NUCLEOTIDE SEQUENCE [LARGE SCALE GENOMIC DNA]</scope>
    <source>
        <strain evidence="17 18">UMB0402</strain>
    </source>
</reference>
<evidence type="ECO:0000256" key="15">
    <source>
        <dbReference type="RuleBase" id="RU003848"/>
    </source>
</evidence>
<dbReference type="SUPFAM" id="SSF81573">
    <property type="entry name" value="F1F0 ATP synthase subunit B, membrane domain"/>
    <property type="match status" value="1"/>
</dbReference>
<evidence type="ECO:0000256" key="11">
    <source>
        <dbReference type="ARBA" id="ARBA00023310"/>
    </source>
</evidence>